<dbReference type="AlphaFoldDB" id="A0A195CR47"/>
<dbReference type="KEGG" id="ccoa:108773584"/>
<reference evidence="1 2" key="1">
    <citation type="submission" date="2016-03" db="EMBL/GenBank/DDBJ databases">
        <title>Cyphomyrmex costatus WGS genome.</title>
        <authorList>
            <person name="Nygaard S."/>
            <person name="Hu H."/>
            <person name="Boomsma J."/>
            <person name="Zhang G."/>
        </authorList>
    </citation>
    <scope>NUCLEOTIDE SEQUENCE [LARGE SCALE GENOMIC DNA]</scope>
    <source>
        <strain evidence="1">MS0001</strain>
        <tissue evidence="1">Whole body</tissue>
    </source>
</reference>
<accession>A0A195CR47</accession>
<dbReference type="CDD" id="cd04301">
    <property type="entry name" value="NAT_SF"/>
    <property type="match status" value="1"/>
</dbReference>
<name>A0A195CR47_9HYME</name>
<dbReference type="Proteomes" id="UP000078542">
    <property type="component" value="Unassembled WGS sequence"/>
</dbReference>
<dbReference type="EMBL" id="KQ977372">
    <property type="protein sequence ID" value="KYN03213.1"/>
    <property type="molecule type" value="Genomic_DNA"/>
</dbReference>
<dbReference type="Gene3D" id="3.40.630.30">
    <property type="match status" value="1"/>
</dbReference>
<proteinExistence type="predicted"/>
<dbReference type="OrthoDB" id="8113373at2759"/>
<gene>
    <name evidence="1" type="ORF">ALC62_05876</name>
</gene>
<dbReference type="SUPFAM" id="SSF55729">
    <property type="entry name" value="Acyl-CoA N-acyltransferases (Nat)"/>
    <property type="match status" value="1"/>
</dbReference>
<keyword evidence="2" id="KW-1185">Reference proteome</keyword>
<sequence>MQRIKPLGQPPKVWKVIEKKAKDGKLMKFTIQEIPEDRYEDAIQHMCTYFLEDEPTCQCINAKNDPLFVQDIITIWRLLLAEGICVAAFIDNSNGGKPIIAGMNALGVEIKNQEHNFQFKSEKSKNIHEILGKTNVVYERYGVDKYLHAIGLSVDPNYRGYGLGRELLKVRDFVGSTYGVPATATAFTSIFSQKAAVDAGFEEFLTRNFADFVDKDGKEYYPNINSKTFKIMGKRLM</sequence>
<evidence type="ECO:0008006" key="3">
    <source>
        <dbReference type="Google" id="ProtNLM"/>
    </source>
</evidence>
<protein>
    <recommendedName>
        <fullName evidence="3">N-acetyltransferase domain-containing protein</fullName>
    </recommendedName>
</protein>
<evidence type="ECO:0000313" key="2">
    <source>
        <dbReference type="Proteomes" id="UP000078542"/>
    </source>
</evidence>
<dbReference type="InterPro" id="IPR016181">
    <property type="entry name" value="Acyl_CoA_acyltransferase"/>
</dbReference>
<dbReference type="STRING" id="456900.A0A195CR47"/>
<evidence type="ECO:0000313" key="1">
    <source>
        <dbReference type="EMBL" id="KYN03213.1"/>
    </source>
</evidence>
<organism evidence="1 2">
    <name type="scientific">Cyphomyrmex costatus</name>
    <dbReference type="NCBI Taxonomy" id="456900"/>
    <lineage>
        <taxon>Eukaryota</taxon>
        <taxon>Metazoa</taxon>
        <taxon>Ecdysozoa</taxon>
        <taxon>Arthropoda</taxon>
        <taxon>Hexapoda</taxon>
        <taxon>Insecta</taxon>
        <taxon>Pterygota</taxon>
        <taxon>Neoptera</taxon>
        <taxon>Endopterygota</taxon>
        <taxon>Hymenoptera</taxon>
        <taxon>Apocrita</taxon>
        <taxon>Aculeata</taxon>
        <taxon>Formicoidea</taxon>
        <taxon>Formicidae</taxon>
        <taxon>Myrmicinae</taxon>
        <taxon>Cyphomyrmex</taxon>
    </lineage>
</organism>